<comment type="caution">
    <text evidence="1">The sequence shown here is derived from an EMBL/GenBank/DDBJ whole genome shotgun (WGS) entry which is preliminary data.</text>
</comment>
<keyword evidence="2" id="KW-1185">Reference proteome</keyword>
<gene>
    <name evidence="1" type="ORF">AAG570_007050</name>
</gene>
<dbReference type="Proteomes" id="UP001558652">
    <property type="component" value="Unassembled WGS sequence"/>
</dbReference>
<evidence type="ECO:0000313" key="1">
    <source>
        <dbReference type="EMBL" id="KAL1115019.1"/>
    </source>
</evidence>
<name>A0ABD0YGI5_9HEMI</name>
<sequence length="405" mass="46394">MDLWIGRKGGGSKYRHIAALLDPSSRLSFLAETPTTLKVHPTSRQPTSKCRERRRLLPKGGMFYRKWISVKGVSLRCAHRWFDSAKQLSRTKVHNKTSRKLFVSDQSDYRTTQLNRMKGHESRPTAERQYLSDQCDYRTTLLSELNQSRHSGLHHRCRYRTNRQSELEKTLSRIREDFVEESADGVPADNVRANAGCRHSPKMLPTREAKRWKPHSRTTQYTPEDSALLNTKQGTQVETHWLVPVWVISSVSTQLPILGNTSRDPLVSTCLGDQQREYAATHLSLPLCIVRRAVPAGPFYGGDWTLSSAVCLSLLRHASSYTSSCSTTMRSSNMHDLTLFQVSRVASTVVKLIARKRSISFVLRLMRILRLMRLYTFFVRIYKGTLIRMLLLLLMLHGVSLRPPL</sequence>
<evidence type="ECO:0000313" key="2">
    <source>
        <dbReference type="Proteomes" id="UP001558652"/>
    </source>
</evidence>
<reference evidence="1 2" key="1">
    <citation type="submission" date="2024-07" db="EMBL/GenBank/DDBJ databases">
        <title>Chromosome-level genome assembly of the water stick insect Ranatra chinensis (Heteroptera: Nepidae).</title>
        <authorList>
            <person name="Liu X."/>
        </authorList>
    </citation>
    <scope>NUCLEOTIDE SEQUENCE [LARGE SCALE GENOMIC DNA]</scope>
    <source>
        <strain evidence="1">Cailab_2021Rc</strain>
        <tissue evidence="1">Muscle</tissue>
    </source>
</reference>
<protein>
    <submittedName>
        <fullName evidence="1">Uncharacterized protein</fullName>
    </submittedName>
</protein>
<dbReference type="AlphaFoldDB" id="A0ABD0YGI5"/>
<organism evidence="1 2">
    <name type="scientific">Ranatra chinensis</name>
    <dbReference type="NCBI Taxonomy" id="642074"/>
    <lineage>
        <taxon>Eukaryota</taxon>
        <taxon>Metazoa</taxon>
        <taxon>Ecdysozoa</taxon>
        <taxon>Arthropoda</taxon>
        <taxon>Hexapoda</taxon>
        <taxon>Insecta</taxon>
        <taxon>Pterygota</taxon>
        <taxon>Neoptera</taxon>
        <taxon>Paraneoptera</taxon>
        <taxon>Hemiptera</taxon>
        <taxon>Heteroptera</taxon>
        <taxon>Panheteroptera</taxon>
        <taxon>Nepomorpha</taxon>
        <taxon>Nepidae</taxon>
        <taxon>Ranatrinae</taxon>
        <taxon>Ranatra</taxon>
    </lineage>
</organism>
<accession>A0ABD0YGI5</accession>
<dbReference type="EMBL" id="JBFDAA010000020">
    <property type="protein sequence ID" value="KAL1115019.1"/>
    <property type="molecule type" value="Genomic_DNA"/>
</dbReference>
<proteinExistence type="predicted"/>